<dbReference type="InterPro" id="IPR029062">
    <property type="entry name" value="Class_I_gatase-like"/>
</dbReference>
<evidence type="ECO:0000313" key="6">
    <source>
        <dbReference type="Proteomes" id="UP000479226"/>
    </source>
</evidence>
<dbReference type="RefSeq" id="WP_165183020.1">
    <property type="nucleotide sequence ID" value="NZ_JAAKZI010000030.1"/>
</dbReference>
<dbReference type="Gene3D" id="3.40.50.880">
    <property type="match status" value="1"/>
</dbReference>
<accession>A0ABX0DCZ1</accession>
<dbReference type="Proteomes" id="UP000479226">
    <property type="component" value="Unassembled WGS sequence"/>
</dbReference>
<comment type="similarity">
    <text evidence="1">Belongs to the peptidase S51 family.</text>
</comment>
<dbReference type="Pfam" id="PF03575">
    <property type="entry name" value="Peptidase_S51"/>
    <property type="match status" value="1"/>
</dbReference>
<keyword evidence="6" id="KW-1185">Reference proteome</keyword>
<protein>
    <submittedName>
        <fullName evidence="5">Type 1 glutamine amidotransferase-like domain-containing protein</fullName>
    </submittedName>
</protein>
<evidence type="ECO:0000256" key="2">
    <source>
        <dbReference type="ARBA" id="ARBA00022670"/>
    </source>
</evidence>
<name>A0ABX0DCZ1_9MICC</name>
<reference evidence="5 6" key="1">
    <citation type="submission" date="2020-02" db="EMBL/GenBank/DDBJ databases">
        <title>Genome sequence of the type strain DSM 27180 of Arthrobacter silviterrae.</title>
        <authorList>
            <person name="Gao J."/>
            <person name="Sun J."/>
        </authorList>
    </citation>
    <scope>NUCLEOTIDE SEQUENCE [LARGE SCALE GENOMIC DNA]</scope>
    <source>
        <strain evidence="5 6">DSM 27180</strain>
    </source>
</reference>
<evidence type="ECO:0000313" key="5">
    <source>
        <dbReference type="EMBL" id="NGN84792.1"/>
    </source>
</evidence>
<dbReference type="InterPro" id="IPR005320">
    <property type="entry name" value="Peptidase_S51"/>
</dbReference>
<evidence type="ECO:0000256" key="1">
    <source>
        <dbReference type="ARBA" id="ARBA00006534"/>
    </source>
</evidence>
<gene>
    <name evidence="5" type="ORF">G6N77_15200</name>
</gene>
<keyword evidence="3" id="KW-0378">Hydrolase</keyword>
<proteinExistence type="inferred from homology"/>
<comment type="caution">
    <text evidence="5">The sequence shown here is derived from an EMBL/GenBank/DDBJ whole genome shotgun (WGS) entry which is preliminary data.</text>
</comment>
<sequence length="220" mass="23859">MTGTIYLGGGGSDDEEANLWIEAFHPGLRVTVWPFARRGLEDRRSAGRWITGALERFNPSHVDVWTTTEARMDGGLGGTDIIAIPGGNTFDLLDTLQSSGLLPALRSFLDRGGLVYGGILMGADIGIARETDPNDPGLQDTTGMGLLGELDVLPHYTGALLGLARSHHARSGRGVLCLPERGGVIVKDGTIRNVHLQLRRKNHCPAHRCRRNSKTCRHHQ</sequence>
<evidence type="ECO:0000256" key="3">
    <source>
        <dbReference type="ARBA" id="ARBA00022801"/>
    </source>
</evidence>
<evidence type="ECO:0000256" key="4">
    <source>
        <dbReference type="ARBA" id="ARBA00022825"/>
    </source>
</evidence>
<dbReference type="SUPFAM" id="SSF52317">
    <property type="entry name" value="Class I glutamine amidotransferase-like"/>
    <property type="match status" value="1"/>
</dbReference>
<organism evidence="5 6">
    <name type="scientific">Arthrobacter silviterrae</name>
    <dbReference type="NCBI Taxonomy" id="2026658"/>
    <lineage>
        <taxon>Bacteria</taxon>
        <taxon>Bacillati</taxon>
        <taxon>Actinomycetota</taxon>
        <taxon>Actinomycetes</taxon>
        <taxon>Micrococcales</taxon>
        <taxon>Micrococcaceae</taxon>
        <taxon>Arthrobacter</taxon>
    </lineage>
</organism>
<keyword evidence="4" id="KW-0720">Serine protease</keyword>
<keyword evidence="2" id="KW-0645">Protease</keyword>
<dbReference type="EMBL" id="JAAKZI010000030">
    <property type="protein sequence ID" value="NGN84792.1"/>
    <property type="molecule type" value="Genomic_DNA"/>
</dbReference>